<dbReference type="Pfam" id="PF22548">
    <property type="entry name" value="AEP-TOTE"/>
    <property type="match status" value="1"/>
</dbReference>
<dbReference type="GO" id="GO:0005524">
    <property type="term" value="F:ATP binding"/>
    <property type="evidence" value="ECO:0007669"/>
    <property type="project" value="UniProtKB-KW"/>
</dbReference>
<proteinExistence type="predicted"/>
<evidence type="ECO:0000313" key="8">
    <source>
        <dbReference type="Proteomes" id="UP000184509"/>
    </source>
</evidence>
<evidence type="ECO:0008006" key="9">
    <source>
        <dbReference type="Google" id="ProtNLM"/>
    </source>
</evidence>
<dbReference type="InterPro" id="IPR014001">
    <property type="entry name" value="Helicase_ATP-bd"/>
</dbReference>
<dbReference type="InterPro" id="IPR001650">
    <property type="entry name" value="Helicase_C-like"/>
</dbReference>
<keyword evidence="2" id="KW-0378">Hydrolase</keyword>
<dbReference type="PANTHER" id="PTHR11274:SF0">
    <property type="entry name" value="GENERAL TRANSCRIPTION AND DNA REPAIR FACTOR IIH HELICASE SUBUNIT XPB"/>
    <property type="match status" value="1"/>
</dbReference>
<accession>A0A1M5H1T0</accession>
<dbReference type="Proteomes" id="UP000184509">
    <property type="component" value="Unassembled WGS sequence"/>
</dbReference>
<gene>
    <name evidence="7" type="ORF">SAMN05444405_12336</name>
</gene>
<keyword evidence="1" id="KW-0547">Nucleotide-binding</keyword>
<name>A0A1M5H1T0_9BACE</name>
<sequence length="724" mass="84170">MSPSQINIDLYKSLFRGREDVYAVRWEKDGRSGYMPAYKIDWDDYNRYKSNGGKFANYTKKEYQPINDAVINEHLLGKSTIGLYPLLVDNTSFFIAADFDEDDWKKAIKRLYDVCMKSGLPAVIERSRSGNGGHLWLFFEENIPAFQSRKIMFELLLQADIVSKFEKEPSFDRLFPNQDTHSGKAIGNLIALPMQGSSLEKGNSCFLNPENFTPVTDQWAYLHAVQKISKQKIDSLYLQLSGCQKEYFSSSYSPHINFELEIVINSQVHLKKIQLNRKLIEFLRDNLNILNSDYFVKKRLGKIAYNIEKYFKLIEETPEEIIIPRGFVSALVQFCKAENVPMKIIDERCKLSDVDLHSKIKLLPHQEEVLERTKVKDFGVIVSPAGSGKTIIALELIVQKKQPTLILVHRKQLFDQWIDRIQNFLSIPKNKIGQIGNQKFKIGQEVTVAMIQSLTRGDLSELSNRFGMIIVDECHHIPAKSFREVITKLNCFYLYGLTATPKRKNNDEKLIYVYIGNIIYEMTLKELMVVQESKAEINIKETDLYVPYDYKIDNYETISQVLIYDTVRNAMIIKDIEENISRFKSILVLTERKSHVNILNLYLKERYETIAISGDDSERSRKSKLEQIEQGHFQIIISTGQYFGEGIDVSSLECLFIVYPFAFEGKLVQYIGRIQRSGKSPVIFDYRDLKIDYFDKMFKQRNRYYNKLRKVDTLLNDNQLNFSE</sequence>
<evidence type="ECO:0000256" key="3">
    <source>
        <dbReference type="ARBA" id="ARBA00022806"/>
    </source>
</evidence>
<protein>
    <recommendedName>
        <fullName evidence="9">Superfamily II DNA or RNA helicase</fullName>
    </recommendedName>
</protein>
<dbReference type="EMBL" id="FQTV01000023">
    <property type="protein sequence ID" value="SHG10001.1"/>
    <property type="molecule type" value="Genomic_DNA"/>
</dbReference>
<keyword evidence="3" id="KW-0347">Helicase</keyword>
<keyword evidence="4" id="KW-0067">ATP-binding</keyword>
<dbReference type="Pfam" id="PF04851">
    <property type="entry name" value="ResIII"/>
    <property type="match status" value="1"/>
</dbReference>
<dbReference type="PANTHER" id="PTHR11274">
    <property type="entry name" value="RAD25/XP-B DNA REPAIR HELICASE"/>
    <property type="match status" value="1"/>
</dbReference>
<reference evidence="7 8" key="1">
    <citation type="submission" date="2016-11" db="EMBL/GenBank/DDBJ databases">
        <authorList>
            <person name="Jaros S."/>
            <person name="Januszkiewicz K."/>
            <person name="Wedrychowicz H."/>
        </authorList>
    </citation>
    <scope>NUCLEOTIDE SEQUENCE [LARGE SCALE GENOMIC DNA]</scope>
    <source>
        <strain evidence="7 8">DSM 26991</strain>
    </source>
</reference>
<dbReference type="GO" id="GO:0004386">
    <property type="term" value="F:helicase activity"/>
    <property type="evidence" value="ECO:0007669"/>
    <property type="project" value="UniProtKB-KW"/>
</dbReference>
<evidence type="ECO:0000256" key="4">
    <source>
        <dbReference type="ARBA" id="ARBA00022840"/>
    </source>
</evidence>
<dbReference type="Gene3D" id="3.40.50.300">
    <property type="entry name" value="P-loop containing nucleotide triphosphate hydrolases"/>
    <property type="match status" value="2"/>
</dbReference>
<dbReference type="STRING" id="1297750.SAMN05444405_12336"/>
<feature type="domain" description="Helicase ATP-binding" evidence="5">
    <location>
        <begin position="370"/>
        <end position="519"/>
    </location>
</feature>
<keyword evidence="8" id="KW-1185">Reference proteome</keyword>
<dbReference type="PROSITE" id="PS51192">
    <property type="entry name" value="HELICASE_ATP_BIND_1"/>
    <property type="match status" value="1"/>
</dbReference>
<dbReference type="InterPro" id="IPR006935">
    <property type="entry name" value="Helicase/UvrB_N"/>
</dbReference>
<dbReference type="InterPro" id="IPR054347">
    <property type="entry name" value="TOTE_primase"/>
</dbReference>
<dbReference type="GO" id="GO:0016787">
    <property type="term" value="F:hydrolase activity"/>
    <property type="evidence" value="ECO:0007669"/>
    <property type="project" value="UniProtKB-KW"/>
</dbReference>
<evidence type="ECO:0000259" key="6">
    <source>
        <dbReference type="PROSITE" id="PS51194"/>
    </source>
</evidence>
<evidence type="ECO:0000259" key="5">
    <source>
        <dbReference type="PROSITE" id="PS51192"/>
    </source>
</evidence>
<dbReference type="CDD" id="cd18785">
    <property type="entry name" value="SF2_C"/>
    <property type="match status" value="1"/>
</dbReference>
<dbReference type="SUPFAM" id="SSF52540">
    <property type="entry name" value="P-loop containing nucleoside triphosphate hydrolases"/>
    <property type="match status" value="2"/>
</dbReference>
<evidence type="ECO:0000313" key="7">
    <source>
        <dbReference type="EMBL" id="SHG10001.1"/>
    </source>
</evidence>
<dbReference type="AlphaFoldDB" id="A0A1M5H1T0"/>
<dbReference type="OrthoDB" id="9759819at2"/>
<dbReference type="RefSeq" id="WP_073404090.1">
    <property type="nucleotide sequence ID" value="NZ_FQTV01000023.1"/>
</dbReference>
<evidence type="ECO:0000256" key="1">
    <source>
        <dbReference type="ARBA" id="ARBA00022741"/>
    </source>
</evidence>
<dbReference type="InterPro" id="IPR050615">
    <property type="entry name" value="ATP-dep_DNA_Helicase"/>
</dbReference>
<dbReference type="Pfam" id="PF00271">
    <property type="entry name" value="Helicase_C"/>
    <property type="match status" value="1"/>
</dbReference>
<feature type="domain" description="Helicase C-terminal" evidence="6">
    <location>
        <begin position="575"/>
        <end position="719"/>
    </location>
</feature>
<dbReference type="InterPro" id="IPR027417">
    <property type="entry name" value="P-loop_NTPase"/>
</dbReference>
<organism evidence="7 8">
    <name type="scientific">Bacteroides luti</name>
    <dbReference type="NCBI Taxonomy" id="1297750"/>
    <lineage>
        <taxon>Bacteria</taxon>
        <taxon>Pseudomonadati</taxon>
        <taxon>Bacteroidota</taxon>
        <taxon>Bacteroidia</taxon>
        <taxon>Bacteroidales</taxon>
        <taxon>Bacteroidaceae</taxon>
        <taxon>Bacteroides</taxon>
    </lineage>
</organism>
<dbReference type="GO" id="GO:0003677">
    <property type="term" value="F:DNA binding"/>
    <property type="evidence" value="ECO:0007669"/>
    <property type="project" value="InterPro"/>
</dbReference>
<dbReference type="SMART" id="SM00487">
    <property type="entry name" value="DEXDc"/>
    <property type="match status" value="1"/>
</dbReference>
<dbReference type="CDD" id="cd17926">
    <property type="entry name" value="DEXHc_RE"/>
    <property type="match status" value="1"/>
</dbReference>
<dbReference type="PROSITE" id="PS51194">
    <property type="entry name" value="HELICASE_CTER"/>
    <property type="match status" value="1"/>
</dbReference>
<evidence type="ECO:0000256" key="2">
    <source>
        <dbReference type="ARBA" id="ARBA00022801"/>
    </source>
</evidence>